<evidence type="ECO:0000313" key="2">
    <source>
        <dbReference type="EMBL" id="KAG7421420.1"/>
    </source>
</evidence>
<dbReference type="AlphaFoldDB" id="A0A8J5PD62"/>
<protein>
    <submittedName>
        <fullName evidence="2">Uncharacterized protein</fullName>
    </submittedName>
</protein>
<feature type="compositionally biased region" description="Basic and acidic residues" evidence="1">
    <location>
        <begin position="832"/>
        <end position="848"/>
    </location>
</feature>
<feature type="compositionally biased region" description="Acidic residues" evidence="1">
    <location>
        <begin position="741"/>
        <end position="755"/>
    </location>
</feature>
<feature type="compositionally biased region" description="Basic residues" evidence="1">
    <location>
        <begin position="273"/>
        <end position="282"/>
    </location>
</feature>
<evidence type="ECO:0000256" key="1">
    <source>
        <dbReference type="SAM" id="MobiDB-lite"/>
    </source>
</evidence>
<feature type="compositionally biased region" description="Polar residues" evidence="1">
    <location>
        <begin position="570"/>
        <end position="580"/>
    </location>
</feature>
<feature type="compositionally biased region" description="Basic residues" evidence="1">
    <location>
        <begin position="1"/>
        <end position="11"/>
    </location>
</feature>
<feature type="compositionally biased region" description="Polar residues" evidence="1">
    <location>
        <begin position="141"/>
        <end position="165"/>
    </location>
</feature>
<dbReference type="PANTHER" id="PTHR15992">
    <property type="entry name" value="HOLLIDAY JUNCTION RECOGNITION PROTEIN"/>
    <property type="match status" value="1"/>
</dbReference>
<feature type="compositionally biased region" description="Basic residues" evidence="1">
    <location>
        <begin position="600"/>
        <end position="610"/>
    </location>
</feature>
<dbReference type="EMBL" id="JAELUQ010000001">
    <property type="protein sequence ID" value="KAG7421420.1"/>
    <property type="molecule type" value="Genomic_DNA"/>
</dbReference>
<sequence>MEPPTKKRRRGSSAQKEVQDESDDDELASHPQEIRMRRDPDIQLALKRANADHKLQATMAHIIEKYSRDFEGIGDEIDMNTGEIVVNNGHLRNMRDEGDVEGLWMEGDSNIDEDEDEDEGVLLEDLTDGYSDSEEPVKGVQHSQSDNQNNQEPTFSEQGAPTSQRTHGEVAREALQTDMDTAMDPSQISNAMLHASESHFGPPSYGPGSSVGFGPTPGFGPWGRMHGFPMQAWGRDDIPPYFNMPPSMPGPWFSGGRYDFPTHNGQTSIWSRNRAKRTKRAGSMKASSKQATSRHPSSSRTEEEAVADDPHKSMSEEQPRDNQEDLAPDRTINDTDDDDDLMFSETTEVASTPEASLVLPTKETSPAKGEVHRHSQGALEETNGNAVKVPQQNDEEDDSGRRRSGRARKQTEYMGKISWDDAKEWQKSGQRLSVELYKADPVIRKDFESVDHIGDECASSSEELHDNALPTKALERGTTSQRQVVPDSQDTATPFNSSAPEAPERKMGNDRHYASDVPTVPSMKLSDDEAPLVLARIRAPKRQVENRKPLPPLMPTQDRIRSAEPIVYVASSSPRPNQRTAPIVEPTVGGMQGQTIEPLKRRRGRPKGSTRKAQNNNTVSSTKVITRGPTTPQQHDAGAPKRSNPANPGIEVGSKDHSTYATRSHGCPDRDEETLKKSDHDDTETEERPVTHHLTSKLKWLLKTKPKSPASYRSQARTSDETIKLRRSWEKLQKSSNSTDESTELNEDISDDQEEQPVPLTPSGLLQEPNTILEGPMEAPETVIIVGDEQSSAASPSSPVHVEEPPSYSDPPDESGSRLNDNSSDYAPPQDEAVHDDESLPELPRDTMVHGASTPRKPKDTRTPLTEPPSSSHKPRTPRHASIRTTRAPSSRRSLLSFVSDSESDTGESQDELARRVKSTSKTASVRPSTKRIWRASALTREIQRTPSRKRFHEMSSPINTVKTPGGTLRTCGIDGYQCGRDFCFTCI</sequence>
<feature type="compositionally biased region" description="Basic and acidic residues" evidence="1">
    <location>
        <begin position="300"/>
        <end position="333"/>
    </location>
</feature>
<feature type="compositionally biased region" description="Basic and acidic residues" evidence="1">
    <location>
        <begin position="666"/>
        <end position="690"/>
    </location>
</feature>
<feature type="compositionally biased region" description="Polar residues" evidence="1">
    <location>
        <begin position="344"/>
        <end position="354"/>
    </location>
</feature>
<dbReference type="PANTHER" id="PTHR15992:SF5">
    <property type="entry name" value="HOLLIDAY JUNCTION RECOGNITION PROTEIN"/>
    <property type="match status" value="1"/>
</dbReference>
<feature type="region of interest" description="Disordered" evidence="1">
    <location>
        <begin position="1"/>
        <end position="39"/>
    </location>
</feature>
<accession>A0A8J5PD62</accession>
<reference evidence="2" key="1">
    <citation type="submission" date="2021-04" db="EMBL/GenBank/DDBJ databases">
        <title>First draft genome resource for Brassicaceae pathogens Fusarium oxysporum f. sp. raphani and Fusarium oxysporum f. sp. rapae.</title>
        <authorList>
            <person name="Asai S."/>
        </authorList>
    </citation>
    <scope>NUCLEOTIDE SEQUENCE</scope>
    <source>
        <strain evidence="2">Tf1208</strain>
    </source>
</reference>
<feature type="compositionally biased region" description="Low complexity" evidence="1">
    <location>
        <begin position="791"/>
        <end position="800"/>
    </location>
</feature>
<dbReference type="GO" id="GO:0005634">
    <property type="term" value="C:nucleus"/>
    <property type="evidence" value="ECO:0007669"/>
    <property type="project" value="InterPro"/>
</dbReference>
<dbReference type="GO" id="GO:0042393">
    <property type="term" value="F:histone binding"/>
    <property type="evidence" value="ECO:0007669"/>
    <property type="project" value="InterPro"/>
</dbReference>
<feature type="compositionally biased region" description="Basic residues" evidence="1">
    <location>
        <begin position="873"/>
        <end position="882"/>
    </location>
</feature>
<gene>
    <name evidence="2" type="ORF">Forpe1208_v000501</name>
</gene>
<feature type="compositionally biased region" description="Acidic residues" evidence="1">
    <location>
        <begin position="902"/>
        <end position="911"/>
    </location>
</feature>
<feature type="compositionally biased region" description="Basic residues" evidence="1">
    <location>
        <begin position="694"/>
        <end position="706"/>
    </location>
</feature>
<feature type="compositionally biased region" description="Polar residues" evidence="1">
    <location>
        <begin position="477"/>
        <end position="499"/>
    </location>
</feature>
<dbReference type="Pfam" id="PF10384">
    <property type="entry name" value="Scm3"/>
    <property type="match status" value="1"/>
</dbReference>
<proteinExistence type="predicted"/>
<feature type="region of interest" description="Disordered" evidence="1">
    <location>
        <begin position="263"/>
        <end position="415"/>
    </location>
</feature>
<name>A0A8J5PD62_FUSOX</name>
<comment type="caution">
    <text evidence="2">The sequence shown here is derived from an EMBL/GenBank/DDBJ whole genome shotgun (WGS) entry which is preliminary data.</text>
</comment>
<feature type="compositionally biased region" description="Polar residues" evidence="1">
    <location>
        <begin position="883"/>
        <end position="901"/>
    </location>
</feature>
<feature type="compositionally biased region" description="Basic and acidic residues" evidence="1">
    <location>
        <begin position="718"/>
        <end position="733"/>
    </location>
</feature>
<feature type="region of interest" description="Disordered" evidence="1">
    <location>
        <begin position="457"/>
        <end position="524"/>
    </location>
</feature>
<feature type="region of interest" description="Disordered" evidence="1">
    <location>
        <begin position="128"/>
        <end position="170"/>
    </location>
</feature>
<organism evidence="2 3">
    <name type="scientific">Fusarium oxysporum f. sp. rapae</name>
    <dbReference type="NCBI Taxonomy" id="485398"/>
    <lineage>
        <taxon>Eukaryota</taxon>
        <taxon>Fungi</taxon>
        <taxon>Dikarya</taxon>
        <taxon>Ascomycota</taxon>
        <taxon>Pezizomycotina</taxon>
        <taxon>Sordariomycetes</taxon>
        <taxon>Hypocreomycetidae</taxon>
        <taxon>Hypocreales</taxon>
        <taxon>Nectriaceae</taxon>
        <taxon>Fusarium</taxon>
        <taxon>Fusarium oxysporum species complex</taxon>
    </lineage>
</organism>
<feature type="compositionally biased region" description="Basic and acidic residues" evidence="1">
    <location>
        <begin position="502"/>
        <end position="514"/>
    </location>
</feature>
<feature type="compositionally biased region" description="Polar residues" evidence="1">
    <location>
        <begin position="285"/>
        <end position="299"/>
    </location>
</feature>
<feature type="compositionally biased region" description="Polar residues" evidence="1">
    <location>
        <begin position="611"/>
        <end position="634"/>
    </location>
</feature>
<evidence type="ECO:0000313" key="3">
    <source>
        <dbReference type="Proteomes" id="UP000694050"/>
    </source>
</evidence>
<dbReference type="Proteomes" id="UP000694050">
    <property type="component" value="Unassembled WGS sequence"/>
</dbReference>
<dbReference type="InterPro" id="IPR018465">
    <property type="entry name" value="Scm3/HJURP"/>
</dbReference>
<feature type="region of interest" description="Disordered" evidence="1">
    <location>
        <begin position="569"/>
        <end position="928"/>
    </location>
</feature>